<evidence type="ECO:0000256" key="10">
    <source>
        <dbReference type="ARBA" id="ARBA00023221"/>
    </source>
</evidence>
<dbReference type="InterPro" id="IPR019546">
    <property type="entry name" value="TAT_signal_bac_arc"/>
</dbReference>
<feature type="domain" description="Glucose-methanol-choline oxidoreductase C-terminal" evidence="18">
    <location>
        <begin position="468"/>
        <end position="527"/>
    </location>
</feature>
<dbReference type="InterPro" id="IPR000172">
    <property type="entry name" value="GMC_OxRdtase_N"/>
</dbReference>
<dbReference type="Pfam" id="PF00732">
    <property type="entry name" value="GMC_oxred_N"/>
    <property type="match status" value="1"/>
</dbReference>
<comment type="cofactor">
    <cofactor evidence="1">
        <name>FAD</name>
        <dbReference type="ChEBI" id="CHEBI:57692"/>
    </cofactor>
</comment>
<keyword evidence="8" id="KW-0443">Lipid metabolism</keyword>
<feature type="domain" description="Glucose-methanol-choline oxidoreductase N-terminal" evidence="17">
    <location>
        <begin position="108"/>
        <end position="314"/>
    </location>
</feature>
<evidence type="ECO:0000256" key="1">
    <source>
        <dbReference type="ARBA" id="ARBA00001974"/>
    </source>
</evidence>
<keyword evidence="9" id="KW-1207">Sterol metabolism</keyword>
<dbReference type="AlphaFoldDB" id="A0A1H9JD41"/>
<dbReference type="Pfam" id="PF05199">
    <property type="entry name" value="GMC_oxred_C"/>
    <property type="match status" value="1"/>
</dbReference>
<evidence type="ECO:0000259" key="17">
    <source>
        <dbReference type="Pfam" id="PF00732"/>
    </source>
</evidence>
<comment type="pathway">
    <text evidence="13">Steroid metabolism; cholesterol degradation.</text>
</comment>
<evidence type="ECO:0000313" key="19">
    <source>
        <dbReference type="EMBL" id="SEQ84693.1"/>
    </source>
</evidence>
<dbReference type="PANTHER" id="PTHR47470:SF1">
    <property type="entry name" value="FAD-DEPENDENT OXIDOREDUCTASE 2 FAD BINDING DOMAIN-CONTAINING PROTEIN"/>
    <property type="match status" value="1"/>
</dbReference>
<dbReference type="Pfam" id="PF10518">
    <property type="entry name" value="TAT_signal"/>
    <property type="match status" value="1"/>
</dbReference>
<dbReference type="STRING" id="489703.SAMN04488038_111109"/>
<dbReference type="SUPFAM" id="SSF51905">
    <property type="entry name" value="FAD/NAD(P)-binding domain"/>
    <property type="match status" value="1"/>
</dbReference>
<dbReference type="GO" id="GO:0016995">
    <property type="term" value="F:cholesterol oxidase activity"/>
    <property type="evidence" value="ECO:0007669"/>
    <property type="project" value="UniProtKB-EC"/>
</dbReference>
<keyword evidence="20" id="KW-1185">Reference proteome</keyword>
<keyword evidence="11" id="KW-0413">Isomerase</keyword>
<dbReference type="EC" id="5.3.3.1" evidence="12"/>
<keyword evidence="4" id="KW-0285">Flavoprotein</keyword>
<dbReference type="PROSITE" id="PS51318">
    <property type="entry name" value="TAT"/>
    <property type="match status" value="1"/>
</dbReference>
<dbReference type="InterPro" id="IPR007867">
    <property type="entry name" value="GMC_OxRtase_C"/>
</dbReference>
<dbReference type="Proteomes" id="UP000199233">
    <property type="component" value="Unassembled WGS sequence"/>
</dbReference>
<organism evidence="19 20">
    <name type="scientific">Solimonas aquatica</name>
    <dbReference type="NCBI Taxonomy" id="489703"/>
    <lineage>
        <taxon>Bacteria</taxon>
        <taxon>Pseudomonadati</taxon>
        <taxon>Pseudomonadota</taxon>
        <taxon>Gammaproteobacteria</taxon>
        <taxon>Nevskiales</taxon>
        <taxon>Nevskiaceae</taxon>
        <taxon>Solimonas</taxon>
    </lineage>
</organism>
<evidence type="ECO:0000256" key="3">
    <source>
        <dbReference type="ARBA" id="ARBA00022548"/>
    </source>
</evidence>
<comment type="similarity">
    <text evidence="2">Belongs to the GMC oxidoreductase family.</text>
</comment>
<keyword evidence="3" id="KW-0153">Cholesterol metabolism</keyword>
<dbReference type="InterPro" id="IPR036188">
    <property type="entry name" value="FAD/NAD-bd_sf"/>
</dbReference>
<dbReference type="NCBIfam" id="TIGR01409">
    <property type="entry name" value="TAT_signal_seq"/>
    <property type="match status" value="1"/>
</dbReference>
<keyword evidence="7" id="KW-0560">Oxidoreductase</keyword>
<evidence type="ECO:0000256" key="12">
    <source>
        <dbReference type="ARBA" id="ARBA00038856"/>
    </source>
</evidence>
<dbReference type="EMBL" id="FOFS01000011">
    <property type="protein sequence ID" value="SEQ84693.1"/>
    <property type="molecule type" value="Genomic_DNA"/>
</dbReference>
<evidence type="ECO:0000256" key="15">
    <source>
        <dbReference type="ARBA" id="ARBA00049744"/>
    </source>
</evidence>
<evidence type="ECO:0000256" key="8">
    <source>
        <dbReference type="ARBA" id="ARBA00023098"/>
    </source>
</evidence>
<evidence type="ECO:0000256" key="6">
    <source>
        <dbReference type="ARBA" id="ARBA00022827"/>
    </source>
</evidence>
<dbReference type="EC" id="1.1.3.6" evidence="14"/>
<evidence type="ECO:0000313" key="20">
    <source>
        <dbReference type="Proteomes" id="UP000199233"/>
    </source>
</evidence>
<dbReference type="GO" id="GO:0008203">
    <property type="term" value="P:cholesterol metabolic process"/>
    <property type="evidence" value="ECO:0007669"/>
    <property type="project" value="UniProtKB-KW"/>
</dbReference>
<accession>A0A1H9JD41</accession>
<evidence type="ECO:0000256" key="16">
    <source>
        <dbReference type="ARBA" id="ARBA00049778"/>
    </source>
</evidence>
<evidence type="ECO:0000256" key="11">
    <source>
        <dbReference type="ARBA" id="ARBA00023235"/>
    </source>
</evidence>
<evidence type="ECO:0000256" key="14">
    <source>
        <dbReference type="ARBA" id="ARBA00049723"/>
    </source>
</evidence>
<evidence type="ECO:0000256" key="7">
    <source>
        <dbReference type="ARBA" id="ARBA00023002"/>
    </source>
</evidence>
<name>A0A1H9JD41_9GAMM</name>
<keyword evidence="6" id="KW-0274">FAD</keyword>
<dbReference type="GO" id="GO:0050660">
    <property type="term" value="F:flavin adenine dinucleotide binding"/>
    <property type="evidence" value="ECO:0007669"/>
    <property type="project" value="InterPro"/>
</dbReference>
<evidence type="ECO:0000256" key="5">
    <source>
        <dbReference type="ARBA" id="ARBA00022729"/>
    </source>
</evidence>
<evidence type="ECO:0000256" key="9">
    <source>
        <dbReference type="ARBA" id="ARBA00023166"/>
    </source>
</evidence>
<dbReference type="InterPro" id="IPR052542">
    <property type="entry name" value="Cholesterol_Oxidase"/>
</dbReference>
<dbReference type="PANTHER" id="PTHR47470">
    <property type="entry name" value="CHOLESTEROL OXIDASE"/>
    <property type="match status" value="1"/>
</dbReference>
<dbReference type="Gene3D" id="3.50.50.60">
    <property type="entry name" value="FAD/NAD(P)-binding domain"/>
    <property type="match status" value="1"/>
</dbReference>
<evidence type="ECO:0000256" key="2">
    <source>
        <dbReference type="ARBA" id="ARBA00010790"/>
    </source>
</evidence>
<evidence type="ECO:0000259" key="18">
    <source>
        <dbReference type="Pfam" id="PF05199"/>
    </source>
</evidence>
<sequence length="544" mass="56964">MSSIKGVTRRDFLGGAAAAAAAAALPRAALARVPLTRSSERVVVIGSGFGGGVSALRLAQAGVPVLLLERGRWWATGPNAETFPHAGYPDKRVLFYGTDGLTLGPYAGLLEQCKGDNLTAMVAAGVGGGSLVYQGMTLQPTQELFNAWFPSGIDYAQMNATYYPRVAQMLQVQTAPDALINSATYAPARLFASGVLAAGYALSKIPMPIDWNYALAELRGEMNPSYTNGDCALGVNNGGKNSVDVTYIKQAVATGKVTVAALHNVTSIARASDGSWLVYADRTDETGTLLEQKIISTKALILSAGTMNSTRLLMGAARDGTISDLPDGLGKGFGTNGDQIYTWESTNKDLVVPQGGPVIYGSKEWNDPTQLANTVIQASLPPPAKDVDGSPLLQRVLGGVGGLLNTLSGHGANATTLVGYGISAGRGQFVYNTLRKKFEIQWPADGDAAIAKRINERLTAITGGEGKLYIDSTTKNTTWHPLGGACLDVVCDLEGRVKGQTGLYVLDGALMPGTTCACNPSMTIAAICERALDRIVQNDVGSII</sequence>
<proteinExistence type="inferred from homology"/>
<evidence type="ECO:0000256" key="13">
    <source>
        <dbReference type="ARBA" id="ARBA00049645"/>
    </source>
</evidence>
<dbReference type="Gene3D" id="3.30.410.10">
    <property type="entry name" value="Cholesterol Oxidase, domain 2"/>
    <property type="match status" value="1"/>
</dbReference>
<keyword evidence="10" id="KW-0753">Steroid metabolism</keyword>
<evidence type="ECO:0000256" key="4">
    <source>
        <dbReference type="ARBA" id="ARBA00022630"/>
    </source>
</evidence>
<gene>
    <name evidence="19" type="ORF">SAMN04488038_111109</name>
</gene>
<reference evidence="19 20" key="1">
    <citation type="submission" date="2016-10" db="EMBL/GenBank/DDBJ databases">
        <authorList>
            <person name="de Groot N.N."/>
        </authorList>
    </citation>
    <scope>NUCLEOTIDE SEQUENCE [LARGE SCALE GENOMIC DNA]</scope>
    <source>
        <strain evidence="19 20">DSM 25927</strain>
    </source>
</reference>
<protein>
    <recommendedName>
        <fullName evidence="15">Cholesterol oxidase</fullName>
        <ecNumber evidence="14">1.1.3.6</ecNumber>
        <ecNumber evidence="12">5.3.3.1</ecNumber>
    </recommendedName>
    <alternativeName>
        <fullName evidence="16">Cholesterol isomerase</fullName>
    </alternativeName>
</protein>
<dbReference type="InterPro" id="IPR006311">
    <property type="entry name" value="TAT_signal"/>
</dbReference>
<dbReference type="GO" id="GO:0004769">
    <property type="term" value="F:steroid Delta-isomerase activity"/>
    <property type="evidence" value="ECO:0007669"/>
    <property type="project" value="UniProtKB-EC"/>
</dbReference>
<keyword evidence="5" id="KW-0732">Signal</keyword>